<feature type="transmembrane region" description="Helical" evidence="3">
    <location>
        <begin position="151"/>
        <end position="171"/>
    </location>
</feature>
<dbReference type="OrthoDB" id="9813903at2"/>
<feature type="transmembrane region" description="Helical" evidence="3">
    <location>
        <begin position="12"/>
        <end position="29"/>
    </location>
</feature>
<dbReference type="Pfam" id="PF00990">
    <property type="entry name" value="GGDEF"/>
    <property type="match status" value="1"/>
</dbReference>
<feature type="transmembrane region" description="Helical" evidence="3">
    <location>
        <begin position="68"/>
        <end position="90"/>
    </location>
</feature>
<keyword evidence="3" id="KW-0472">Membrane</keyword>
<dbReference type="GO" id="GO:0052621">
    <property type="term" value="F:diguanylate cyclase activity"/>
    <property type="evidence" value="ECO:0007669"/>
    <property type="project" value="UniProtKB-EC"/>
</dbReference>
<dbReference type="EMBL" id="PUGF01000013">
    <property type="protein sequence ID" value="PRC92464.1"/>
    <property type="molecule type" value="Genomic_DNA"/>
</dbReference>
<keyword evidence="3" id="KW-1133">Transmembrane helix</keyword>
<keyword evidence="6" id="KW-1185">Reference proteome</keyword>
<organism evidence="5 6">
    <name type="scientific">Solimicrobium silvestre</name>
    <dbReference type="NCBI Taxonomy" id="2099400"/>
    <lineage>
        <taxon>Bacteria</taxon>
        <taxon>Pseudomonadati</taxon>
        <taxon>Pseudomonadota</taxon>
        <taxon>Betaproteobacteria</taxon>
        <taxon>Burkholderiales</taxon>
        <taxon>Oxalobacteraceae</taxon>
        <taxon>Solimicrobium</taxon>
    </lineage>
</organism>
<dbReference type="SUPFAM" id="SSF55073">
    <property type="entry name" value="Nucleotide cyclase"/>
    <property type="match status" value="1"/>
</dbReference>
<dbReference type="PROSITE" id="PS50887">
    <property type="entry name" value="GGDEF"/>
    <property type="match status" value="1"/>
</dbReference>
<evidence type="ECO:0000256" key="3">
    <source>
        <dbReference type="SAM" id="Phobius"/>
    </source>
</evidence>
<evidence type="ECO:0000313" key="5">
    <source>
        <dbReference type="EMBL" id="PRC92464.1"/>
    </source>
</evidence>
<feature type="transmembrane region" description="Helical" evidence="3">
    <location>
        <begin position="41"/>
        <end position="62"/>
    </location>
</feature>
<dbReference type="InterPro" id="IPR050469">
    <property type="entry name" value="Diguanylate_Cyclase"/>
</dbReference>
<evidence type="ECO:0000256" key="2">
    <source>
        <dbReference type="ARBA" id="ARBA00034247"/>
    </source>
</evidence>
<dbReference type="InterPro" id="IPR000160">
    <property type="entry name" value="GGDEF_dom"/>
</dbReference>
<dbReference type="PANTHER" id="PTHR45138:SF9">
    <property type="entry name" value="DIGUANYLATE CYCLASE DGCM-RELATED"/>
    <property type="match status" value="1"/>
</dbReference>
<accession>A0A2S9GXM0</accession>
<dbReference type="GO" id="GO:1902201">
    <property type="term" value="P:negative regulation of bacterial-type flagellum-dependent cell motility"/>
    <property type="evidence" value="ECO:0007669"/>
    <property type="project" value="TreeGrafter"/>
</dbReference>
<dbReference type="CDD" id="cd01949">
    <property type="entry name" value="GGDEF"/>
    <property type="match status" value="1"/>
</dbReference>
<gene>
    <name evidence="5" type="ORF">S2091_2839</name>
</gene>
<protein>
    <recommendedName>
        <fullName evidence="1">diguanylate cyclase</fullName>
        <ecNumber evidence="1">2.7.7.65</ecNumber>
    </recommendedName>
</protein>
<dbReference type="AlphaFoldDB" id="A0A2S9GXM0"/>
<dbReference type="Proteomes" id="UP000237839">
    <property type="component" value="Unassembled WGS sequence"/>
</dbReference>
<dbReference type="PANTHER" id="PTHR45138">
    <property type="entry name" value="REGULATORY COMPONENTS OF SENSORY TRANSDUCTION SYSTEM"/>
    <property type="match status" value="1"/>
</dbReference>
<sequence>MFVNLDVRTIYLVLAVLSITQALLMFYVRQVHNNSSYVAEWARGNALVALGLCLVVVSEIVAPALLSTLSYLLIIWGTMHIAFGVALVSGKRPMRRLFQIICGIFYLAYLLAYVVGMQGVGGIVLFTIAASIFYGYSIYCCYTAQRDELRASLLLVAVMSGAYLISVYIHLLGASPADLSNPLQNSMWHSGALIVNMVLSFAQTFMLLVITSHRLQMELKQQATRDPLTNAFNRRALAKMAERDIARSNRRGTLISVLMIDADHFKNINDTFGHTIGDAVLVAMANKIQAGLRIEDILARYGGEEFLVMLPDTSLKHACEVAERIRAAIADMALPELPRQFSVSIGVAERQGVQQSFEELVAKADQALYQAKNNGRNQVFAGKPISAAVPEYSDEEGVALA</sequence>
<dbReference type="Gene3D" id="3.30.70.270">
    <property type="match status" value="1"/>
</dbReference>
<dbReference type="GO" id="GO:0043709">
    <property type="term" value="P:cell adhesion involved in single-species biofilm formation"/>
    <property type="evidence" value="ECO:0007669"/>
    <property type="project" value="TreeGrafter"/>
</dbReference>
<dbReference type="InterPro" id="IPR029787">
    <property type="entry name" value="Nucleotide_cyclase"/>
</dbReference>
<feature type="transmembrane region" description="Helical" evidence="3">
    <location>
        <begin position="191"/>
        <end position="210"/>
    </location>
</feature>
<proteinExistence type="predicted"/>
<reference evidence="5 6" key="1">
    <citation type="submission" date="2018-02" db="EMBL/GenBank/DDBJ databases">
        <title>Solimicrobium silvestre gen. nov., sp. nov., isolated from alpine forest soil.</title>
        <authorList>
            <person name="Margesin R."/>
            <person name="Albuquerque L."/>
            <person name="Zhang D.-C."/>
            <person name="Froufe H.J.C."/>
            <person name="Severino R."/>
            <person name="Roxo I."/>
            <person name="Egas C."/>
            <person name="Da Costa M.S."/>
        </authorList>
    </citation>
    <scope>NUCLEOTIDE SEQUENCE [LARGE SCALE GENOMIC DNA]</scope>
    <source>
        <strain evidence="5 6">S20-91</strain>
    </source>
</reference>
<dbReference type="EC" id="2.7.7.65" evidence="1"/>
<dbReference type="InterPro" id="IPR043128">
    <property type="entry name" value="Rev_trsase/Diguanyl_cyclase"/>
</dbReference>
<comment type="catalytic activity">
    <reaction evidence="2">
        <text>2 GTP = 3',3'-c-di-GMP + 2 diphosphate</text>
        <dbReference type="Rhea" id="RHEA:24898"/>
        <dbReference type="ChEBI" id="CHEBI:33019"/>
        <dbReference type="ChEBI" id="CHEBI:37565"/>
        <dbReference type="ChEBI" id="CHEBI:58805"/>
        <dbReference type="EC" id="2.7.7.65"/>
    </reaction>
</comment>
<dbReference type="SMART" id="SM00267">
    <property type="entry name" value="GGDEF"/>
    <property type="match status" value="1"/>
</dbReference>
<comment type="caution">
    <text evidence="5">The sequence shown here is derived from an EMBL/GenBank/DDBJ whole genome shotgun (WGS) entry which is preliminary data.</text>
</comment>
<evidence type="ECO:0000313" key="6">
    <source>
        <dbReference type="Proteomes" id="UP000237839"/>
    </source>
</evidence>
<dbReference type="GO" id="GO:0005886">
    <property type="term" value="C:plasma membrane"/>
    <property type="evidence" value="ECO:0007669"/>
    <property type="project" value="TreeGrafter"/>
</dbReference>
<feature type="transmembrane region" description="Helical" evidence="3">
    <location>
        <begin position="97"/>
        <end position="115"/>
    </location>
</feature>
<evidence type="ECO:0000259" key="4">
    <source>
        <dbReference type="PROSITE" id="PS50887"/>
    </source>
</evidence>
<evidence type="ECO:0000256" key="1">
    <source>
        <dbReference type="ARBA" id="ARBA00012528"/>
    </source>
</evidence>
<keyword evidence="3" id="KW-0812">Transmembrane</keyword>
<feature type="transmembrane region" description="Helical" evidence="3">
    <location>
        <begin position="121"/>
        <end position="139"/>
    </location>
</feature>
<dbReference type="FunFam" id="3.30.70.270:FF:000001">
    <property type="entry name" value="Diguanylate cyclase domain protein"/>
    <property type="match status" value="1"/>
</dbReference>
<name>A0A2S9GXM0_9BURK</name>
<dbReference type="RefSeq" id="WP_105532587.1">
    <property type="nucleotide sequence ID" value="NZ_PUGF01000013.1"/>
</dbReference>
<feature type="domain" description="GGDEF" evidence="4">
    <location>
        <begin position="253"/>
        <end position="384"/>
    </location>
</feature>
<dbReference type="NCBIfam" id="TIGR00254">
    <property type="entry name" value="GGDEF"/>
    <property type="match status" value="1"/>
</dbReference>